<keyword evidence="1" id="KW-0378">Hydrolase</keyword>
<dbReference type="Proteomes" id="UP000251314">
    <property type="component" value="Unassembled WGS sequence"/>
</dbReference>
<dbReference type="EMBL" id="MJFZ01000377">
    <property type="protein sequence ID" value="RAW30320.1"/>
    <property type="molecule type" value="Genomic_DNA"/>
</dbReference>
<comment type="caution">
    <text evidence="4">The sequence shown here is derived from an EMBL/GenBank/DDBJ whole genome shotgun (WGS) entry which is preliminary data.</text>
</comment>
<dbReference type="PROSITE" id="PS50175">
    <property type="entry name" value="ASP_PROT_RETROV"/>
    <property type="match status" value="1"/>
</dbReference>
<evidence type="ECO:0000259" key="3">
    <source>
        <dbReference type="PROSITE" id="PS50175"/>
    </source>
</evidence>
<feature type="compositionally biased region" description="Basic and acidic residues" evidence="2">
    <location>
        <begin position="766"/>
        <end position="781"/>
    </location>
</feature>
<dbReference type="STRING" id="29920.A0A329S1C2"/>
<dbReference type="InterPro" id="IPR001995">
    <property type="entry name" value="Peptidase_A2_cat"/>
</dbReference>
<feature type="region of interest" description="Disordered" evidence="2">
    <location>
        <begin position="127"/>
        <end position="300"/>
    </location>
</feature>
<feature type="region of interest" description="Disordered" evidence="2">
    <location>
        <begin position="756"/>
        <end position="781"/>
    </location>
</feature>
<dbReference type="CDD" id="cd00303">
    <property type="entry name" value="retropepsin_like"/>
    <property type="match status" value="1"/>
</dbReference>
<dbReference type="VEuPathDB" id="FungiDB:PC110_g13328"/>
<protein>
    <recommendedName>
        <fullName evidence="3">Peptidase A2 domain-containing protein</fullName>
    </recommendedName>
</protein>
<keyword evidence="5" id="KW-1185">Reference proteome</keyword>
<evidence type="ECO:0000256" key="1">
    <source>
        <dbReference type="ARBA" id="ARBA00022801"/>
    </source>
</evidence>
<dbReference type="InterPro" id="IPR005162">
    <property type="entry name" value="Retrotrans_gag_dom"/>
</dbReference>
<evidence type="ECO:0000313" key="4">
    <source>
        <dbReference type="EMBL" id="RAW30320.1"/>
    </source>
</evidence>
<dbReference type="InterPro" id="IPR021109">
    <property type="entry name" value="Peptidase_aspartic_dom_sf"/>
</dbReference>
<gene>
    <name evidence="4" type="ORF">PC110_g13328</name>
</gene>
<feature type="compositionally biased region" description="Basic and acidic residues" evidence="2">
    <location>
        <begin position="192"/>
        <end position="205"/>
    </location>
</feature>
<dbReference type="OrthoDB" id="128894at2759"/>
<dbReference type="Pfam" id="PF03732">
    <property type="entry name" value="Retrotrans_gag"/>
    <property type="match status" value="1"/>
</dbReference>
<dbReference type="GO" id="GO:0004190">
    <property type="term" value="F:aspartic-type endopeptidase activity"/>
    <property type="evidence" value="ECO:0007669"/>
    <property type="project" value="InterPro"/>
</dbReference>
<feature type="compositionally biased region" description="Basic and acidic residues" evidence="2">
    <location>
        <begin position="710"/>
        <end position="728"/>
    </location>
</feature>
<dbReference type="AlphaFoldDB" id="A0A329S1C2"/>
<organism evidence="4 5">
    <name type="scientific">Phytophthora cactorum</name>
    <dbReference type="NCBI Taxonomy" id="29920"/>
    <lineage>
        <taxon>Eukaryota</taxon>
        <taxon>Sar</taxon>
        <taxon>Stramenopiles</taxon>
        <taxon>Oomycota</taxon>
        <taxon>Peronosporomycetes</taxon>
        <taxon>Peronosporales</taxon>
        <taxon>Peronosporaceae</taxon>
        <taxon>Phytophthora</taxon>
    </lineage>
</organism>
<feature type="compositionally biased region" description="Polar residues" evidence="2">
    <location>
        <begin position="230"/>
        <end position="249"/>
    </location>
</feature>
<dbReference type="Pfam" id="PF13650">
    <property type="entry name" value="Asp_protease_2"/>
    <property type="match status" value="1"/>
</dbReference>
<feature type="compositionally biased region" description="Basic and acidic residues" evidence="2">
    <location>
        <begin position="153"/>
        <end position="180"/>
    </location>
</feature>
<reference evidence="4 5" key="1">
    <citation type="submission" date="2018-01" db="EMBL/GenBank/DDBJ databases">
        <title>Draft genome of the strawberry crown rot pathogen Phytophthora cactorum.</title>
        <authorList>
            <person name="Armitage A.D."/>
            <person name="Lysoe E."/>
            <person name="Nellist C.F."/>
            <person name="Harrison R.J."/>
            <person name="Brurberg M.B."/>
        </authorList>
    </citation>
    <scope>NUCLEOTIDE SEQUENCE [LARGE SCALE GENOMIC DNA]</scope>
    <source>
        <strain evidence="4 5">10300</strain>
    </source>
</reference>
<feature type="domain" description="Peptidase A2" evidence="3">
    <location>
        <begin position="479"/>
        <end position="517"/>
    </location>
</feature>
<dbReference type="GO" id="GO:0006508">
    <property type="term" value="P:proteolysis"/>
    <property type="evidence" value="ECO:0007669"/>
    <property type="project" value="InterPro"/>
</dbReference>
<evidence type="ECO:0000256" key="2">
    <source>
        <dbReference type="SAM" id="MobiDB-lite"/>
    </source>
</evidence>
<feature type="region of interest" description="Disordered" evidence="2">
    <location>
        <begin position="709"/>
        <end position="733"/>
    </location>
</feature>
<evidence type="ECO:0000313" key="5">
    <source>
        <dbReference type="Proteomes" id="UP000251314"/>
    </source>
</evidence>
<sequence length="885" mass="101502">MPFELSIKDGALHWYRQLPRKTKKTWSLLSEAFIKYYCSQFNQSAEALYYSAKRGDKEHVCDYLNRLNGYARNAGIKFDGSGRKTRDHVKRCLETCGDRGLEKRLCHIRVTDIHELEEMIMDILKIEERTTSREPTQLNSRSREHSRRREKRRHEDSRGGYGCRERRERDYGRRRDDSRNQPRVTLAETMDDEAHSDREPHEARGNRSNYHPQRYADSSDESGYGSEYSQYVSSDQSDAYRSDGTSQPRMTPKDALLRTTPYGRSESRTPRGDGADRERESHYPRQASRDDRYQSRNGRDGRRQYGPCAVCGGMSHSAHYCRKRCKLCKQMHDAGKCEVSKLWPTLFVPSPPTEAGLVPIGLPQLAAPAQEAECIYAFVGECKWPETERNDYVNATGYKKERGEYLGGGEMCEMTGGEAAERTIDDWVASAVQVEPSRILEKEVRLLLTERLGWWSKRKYDRKIRMRTLIYGTINDSRTRILLDTGANISVVSERYAKRLQLRDIPDHGRRIEVHGITQGKTAASRRASVKITLGWKRVYVFDVWFMDHNAGVDAVLGTDFMIPAGVRLDLFNAAAKLPGEVMITLIKTQNMIDEHEGRHIPGGPTDKPRIQSREYYEFSLQRHRPSPAIHVVWVKRTEKLVPTVTKFRRVGYVRLDSRRYRDWLVLAYGAAIDNSLLTWERKLYDEWLAHHPLAVDIPNYPTPKQLLRYGDREVRDSDESTSDRSGNEEPLQCSWVHDTASAVAADNSAGGITYADDQDVSASDPIDKTNKSGPLEDCRTADRDDVDHYEHKAADIELKDYAQELAFLPDLSEASVTKLDYTATNVQNPELSSERQEGLVEVMENHEGIMFRAATSCHRQPMEWCATSTLRGTHLSNNVLDVYQ</sequence>
<feature type="compositionally biased region" description="Basic and acidic residues" evidence="2">
    <location>
        <begin position="265"/>
        <end position="300"/>
    </location>
</feature>
<dbReference type="SUPFAM" id="SSF50630">
    <property type="entry name" value="Acid proteases"/>
    <property type="match status" value="1"/>
</dbReference>
<proteinExistence type="predicted"/>
<dbReference type="Gene3D" id="2.40.70.10">
    <property type="entry name" value="Acid Proteases"/>
    <property type="match status" value="1"/>
</dbReference>
<accession>A0A329S1C2</accession>
<name>A0A329S1C2_9STRA</name>